<name>A0A6J5MEY7_9CAUD</name>
<evidence type="ECO:0000256" key="1">
    <source>
        <dbReference type="SAM" id="MobiDB-lite"/>
    </source>
</evidence>
<proteinExistence type="predicted"/>
<feature type="compositionally biased region" description="Basic and acidic residues" evidence="1">
    <location>
        <begin position="10"/>
        <end position="27"/>
    </location>
</feature>
<dbReference type="EMBL" id="LR796427">
    <property type="protein sequence ID" value="CAB4144832.1"/>
    <property type="molecule type" value="Genomic_DNA"/>
</dbReference>
<reference evidence="2" key="1">
    <citation type="submission" date="2020-04" db="EMBL/GenBank/DDBJ databases">
        <authorList>
            <person name="Chiriac C."/>
            <person name="Salcher M."/>
            <person name="Ghai R."/>
            <person name="Kavagutti S V."/>
        </authorList>
    </citation>
    <scope>NUCLEOTIDE SEQUENCE</scope>
</reference>
<accession>A0A6J5MEY7</accession>
<evidence type="ECO:0000313" key="2">
    <source>
        <dbReference type="EMBL" id="CAB4144832.1"/>
    </source>
</evidence>
<sequence>MKKKSCGHGKNHEKMEGKKERMMEYGKKAIKKSLKKKK</sequence>
<protein>
    <submittedName>
        <fullName evidence="2">Uncharacterized protein</fullName>
    </submittedName>
</protein>
<gene>
    <name evidence="2" type="ORF">UFOVP455_74</name>
</gene>
<feature type="compositionally biased region" description="Basic residues" evidence="1">
    <location>
        <begin position="28"/>
        <end position="38"/>
    </location>
</feature>
<organism evidence="2">
    <name type="scientific">uncultured Caudovirales phage</name>
    <dbReference type="NCBI Taxonomy" id="2100421"/>
    <lineage>
        <taxon>Viruses</taxon>
        <taxon>Duplodnaviria</taxon>
        <taxon>Heunggongvirae</taxon>
        <taxon>Uroviricota</taxon>
        <taxon>Caudoviricetes</taxon>
        <taxon>Peduoviridae</taxon>
        <taxon>Maltschvirus</taxon>
        <taxon>Maltschvirus maltsch</taxon>
    </lineage>
</organism>
<feature type="region of interest" description="Disordered" evidence="1">
    <location>
        <begin position="1"/>
        <end position="38"/>
    </location>
</feature>